<gene>
    <name evidence="2" type="ORF">J2851_003222</name>
</gene>
<feature type="transmembrane region" description="Helical" evidence="1">
    <location>
        <begin position="109"/>
        <end position="132"/>
    </location>
</feature>
<name>A0ABS4SLL4_9PROT</name>
<evidence type="ECO:0000256" key="1">
    <source>
        <dbReference type="SAM" id="Phobius"/>
    </source>
</evidence>
<accession>A0ABS4SLL4</accession>
<keyword evidence="1" id="KW-0812">Transmembrane</keyword>
<feature type="transmembrane region" description="Helical" evidence="1">
    <location>
        <begin position="20"/>
        <end position="37"/>
    </location>
</feature>
<reference evidence="2 3" key="1">
    <citation type="submission" date="2021-03" db="EMBL/GenBank/DDBJ databases">
        <title>Genomic Encyclopedia of Type Strains, Phase III (KMG-III): the genomes of soil and plant-associated and newly described type strains.</title>
        <authorList>
            <person name="Whitman W."/>
        </authorList>
    </citation>
    <scope>NUCLEOTIDE SEQUENCE [LARGE SCALE GENOMIC DNA]</scope>
    <source>
        <strain evidence="2 3">IMMIB AFH-6</strain>
    </source>
</reference>
<evidence type="ECO:0000313" key="2">
    <source>
        <dbReference type="EMBL" id="MBP2293439.1"/>
    </source>
</evidence>
<proteinExistence type="predicted"/>
<protein>
    <submittedName>
        <fullName evidence="2">Uncharacterized protein</fullName>
    </submittedName>
</protein>
<dbReference type="EMBL" id="JAGINP010000011">
    <property type="protein sequence ID" value="MBP2293439.1"/>
    <property type="molecule type" value="Genomic_DNA"/>
</dbReference>
<dbReference type="Proteomes" id="UP000781958">
    <property type="component" value="Unassembled WGS sequence"/>
</dbReference>
<keyword evidence="3" id="KW-1185">Reference proteome</keyword>
<keyword evidence="1" id="KW-0472">Membrane</keyword>
<sequence>MPHAPDPAYPDPAPNPDRCLVLGALAGLAILKLAMLAGQFTQTPPHPPLAFAPLFAASLALCALCAALLIARSHWFALPAALVTLESLLSFGPHKLYPGPAPYFAQTSAVYPVILVGSALIALLVAGSWKLVRSGGLRMPS</sequence>
<feature type="transmembrane region" description="Helical" evidence="1">
    <location>
        <begin position="49"/>
        <end position="71"/>
    </location>
</feature>
<dbReference type="RefSeq" id="WP_246500704.1">
    <property type="nucleotide sequence ID" value="NZ_JAGINP010000011.1"/>
</dbReference>
<organism evidence="2 3">
    <name type="scientific">Azospirillum rugosum</name>
    <dbReference type="NCBI Taxonomy" id="416170"/>
    <lineage>
        <taxon>Bacteria</taxon>
        <taxon>Pseudomonadati</taxon>
        <taxon>Pseudomonadota</taxon>
        <taxon>Alphaproteobacteria</taxon>
        <taxon>Rhodospirillales</taxon>
        <taxon>Azospirillaceae</taxon>
        <taxon>Azospirillum</taxon>
    </lineage>
</organism>
<keyword evidence="1" id="KW-1133">Transmembrane helix</keyword>
<evidence type="ECO:0000313" key="3">
    <source>
        <dbReference type="Proteomes" id="UP000781958"/>
    </source>
</evidence>
<comment type="caution">
    <text evidence="2">The sequence shown here is derived from an EMBL/GenBank/DDBJ whole genome shotgun (WGS) entry which is preliminary data.</text>
</comment>